<evidence type="ECO:0000313" key="1">
    <source>
        <dbReference type="EMBL" id="SCL32183.1"/>
    </source>
</evidence>
<dbReference type="RefSeq" id="WP_091086224.1">
    <property type="nucleotide sequence ID" value="NZ_FMHT01000003.1"/>
</dbReference>
<gene>
    <name evidence="1" type="ORF">GA0070616_4402</name>
</gene>
<sequence>MKIVKKSNGRNHWYVDADANDARVQGVTTTTGNGLPKPALINWAGEATAEYAVDNWDTLAAMGPAARLKALKSGRYANRDEAANRGRQVHKLGERLVLGEQVTIPPLLEGYVRSYVQFLDEFQVDPVHVEAVVYSETHRHVGTLDLIADLRFPDMPEYDDLERTADGFVRSLIDIKTTRTGIFGDTAVQLAPYRYSEFLIAKDPESGDEEVIEMPEVAWTGAVHVTPNGYELRPVLAGPDQYRDFLYIQQVARFVDTSRELVGEPVIPPTTGRFELLRVDVDPAAEADATEMALY</sequence>
<protein>
    <recommendedName>
        <fullName evidence="3">Exonuclease</fullName>
    </recommendedName>
</protein>
<dbReference type="AlphaFoldDB" id="A0A1C6SSE6"/>
<organism evidence="1 2">
    <name type="scientific">Micromonospora nigra</name>
    <dbReference type="NCBI Taxonomy" id="145857"/>
    <lineage>
        <taxon>Bacteria</taxon>
        <taxon>Bacillati</taxon>
        <taxon>Actinomycetota</taxon>
        <taxon>Actinomycetes</taxon>
        <taxon>Micromonosporales</taxon>
        <taxon>Micromonosporaceae</taxon>
        <taxon>Micromonospora</taxon>
    </lineage>
</organism>
<keyword evidence="2" id="KW-1185">Reference proteome</keyword>
<name>A0A1C6SSE6_9ACTN</name>
<dbReference type="STRING" id="145857.GA0070616_4402"/>
<accession>A0A1C6SSE6</accession>
<evidence type="ECO:0008006" key="3">
    <source>
        <dbReference type="Google" id="ProtNLM"/>
    </source>
</evidence>
<evidence type="ECO:0000313" key="2">
    <source>
        <dbReference type="Proteomes" id="UP000199699"/>
    </source>
</evidence>
<dbReference type="OrthoDB" id="3398267at2"/>
<proteinExistence type="predicted"/>
<reference evidence="1 2" key="1">
    <citation type="submission" date="2016-06" db="EMBL/GenBank/DDBJ databases">
        <authorList>
            <person name="Kjaerup R.B."/>
            <person name="Dalgaard T.S."/>
            <person name="Juul-Madsen H.R."/>
        </authorList>
    </citation>
    <scope>NUCLEOTIDE SEQUENCE [LARGE SCALE GENOMIC DNA]</scope>
    <source>
        <strain evidence="1 2">DSM 43818</strain>
    </source>
</reference>
<dbReference type="EMBL" id="FMHT01000003">
    <property type="protein sequence ID" value="SCL32183.1"/>
    <property type="molecule type" value="Genomic_DNA"/>
</dbReference>
<dbReference type="Proteomes" id="UP000199699">
    <property type="component" value="Unassembled WGS sequence"/>
</dbReference>